<sequence>MIKNYISCILLCLIGLFSHAQYVLVPMDADTQKDHLKAYGTAYWVLEQGIKVKWLLNYRGGSFLMPETDAIKKELTIRGVSYESLNEGETAQILEFIASPSQNMQEVVLEKAPKIAVYTPTGKQPWDDAVTMVLTYAEIPYTKVYDKEVLNDELLLYDWLHLHHEDFTGQYGKFYRSFRTAPWYIQEKKEAEELAAELGYNKVSEAKLAVAKKIRDYVIGGGFMFAMCSATDSFDIALAAEDVDICEPMFDGDASEPDYQSKIDFNKTFAFTDFLLERSPMVYEFSSIDMTTKRKVAKELDYFTLMDFSAKWDPIPTMLNQNHTSLVKGFMGQTTSYTREEVKKNVLVLAENRSNGEAKYLHGIRGKGFFTFYGGHDPEDYQHRVGDPPTELKLHPTSPGYRLILNNILFPAARKQKQKT</sequence>
<keyword evidence="1" id="KW-0732">Signal</keyword>
<name>A0A090Q629_9FLAO</name>
<reference evidence="2" key="1">
    <citation type="journal article" date="2014" name="Genome Announc.">
        <title>Draft Genome Sequences of Marine Flavobacterium Nonlabens Strains NR17, NR24, NR27, NR32, NR33, and Ara13.</title>
        <authorList>
            <person name="Nakanishi M."/>
            <person name="Meirelles P."/>
            <person name="Suzuki R."/>
            <person name="Takatani N."/>
            <person name="Mino S."/>
            <person name="Suda W."/>
            <person name="Oshima K."/>
            <person name="Hattori M."/>
            <person name="Ohkuma M."/>
            <person name="Hosokawa M."/>
            <person name="Miyashita K."/>
            <person name="Thompson F.L."/>
            <person name="Niwa A."/>
            <person name="Sawabe T."/>
            <person name="Sawabe T."/>
        </authorList>
    </citation>
    <scope>NUCLEOTIDE SEQUENCE [LARGE SCALE GENOMIC DNA]</scope>
    <source>
        <strain evidence="2">JCM 19294</strain>
    </source>
</reference>
<evidence type="ECO:0000256" key="1">
    <source>
        <dbReference type="SAM" id="SignalP"/>
    </source>
</evidence>
<accession>A0A090Q629</accession>
<gene>
    <name evidence="2" type="ORF">JCM19294_203</name>
</gene>
<feature type="signal peptide" evidence="1">
    <location>
        <begin position="1"/>
        <end position="20"/>
    </location>
</feature>
<protein>
    <recommendedName>
        <fullName evidence="4">Asparagine synthetase B</fullName>
    </recommendedName>
</protein>
<comment type="caution">
    <text evidence="2">The sequence shown here is derived from an EMBL/GenBank/DDBJ whole genome shotgun (WGS) entry which is preliminary data.</text>
</comment>
<dbReference type="eggNOG" id="ENOG502Z7SQ">
    <property type="taxonomic scope" value="Bacteria"/>
</dbReference>
<organism evidence="2 3">
    <name type="scientific">Nonlabens tegetincola</name>
    <dbReference type="NCBI Taxonomy" id="323273"/>
    <lineage>
        <taxon>Bacteria</taxon>
        <taxon>Pseudomonadati</taxon>
        <taxon>Bacteroidota</taxon>
        <taxon>Flavobacteriia</taxon>
        <taxon>Flavobacteriales</taxon>
        <taxon>Flavobacteriaceae</taxon>
        <taxon>Nonlabens</taxon>
    </lineage>
</organism>
<keyword evidence="3" id="KW-1185">Reference proteome</keyword>
<dbReference type="Proteomes" id="UP000029221">
    <property type="component" value="Unassembled WGS sequence"/>
</dbReference>
<evidence type="ECO:0000313" key="2">
    <source>
        <dbReference type="EMBL" id="GAK97667.1"/>
    </source>
</evidence>
<evidence type="ECO:0008006" key="4">
    <source>
        <dbReference type="Google" id="ProtNLM"/>
    </source>
</evidence>
<proteinExistence type="predicted"/>
<feature type="chain" id="PRO_5001863072" description="Asparagine synthetase B" evidence="1">
    <location>
        <begin position="21"/>
        <end position="420"/>
    </location>
</feature>
<evidence type="ECO:0000313" key="3">
    <source>
        <dbReference type="Proteomes" id="UP000029221"/>
    </source>
</evidence>
<dbReference type="STRING" id="319236.BST91_06475"/>
<dbReference type="AlphaFoldDB" id="A0A090Q629"/>
<dbReference type="EMBL" id="BBML01000006">
    <property type="protein sequence ID" value="GAK97667.1"/>
    <property type="molecule type" value="Genomic_DNA"/>
</dbReference>